<comment type="caution">
    <text evidence="1">The sequence shown here is derived from an EMBL/GenBank/DDBJ whole genome shotgun (WGS) entry which is preliminary data.</text>
</comment>
<reference evidence="1 2" key="1">
    <citation type="journal article" date="2019" name="Int. J. Syst. Evol. Microbiol.">
        <title>The Global Catalogue of Microorganisms (GCM) 10K type strain sequencing project: providing services to taxonomists for standard genome sequencing and annotation.</title>
        <authorList>
            <consortium name="The Broad Institute Genomics Platform"/>
            <consortium name="The Broad Institute Genome Sequencing Center for Infectious Disease"/>
            <person name="Wu L."/>
            <person name="Ma J."/>
        </authorList>
    </citation>
    <scope>NUCLEOTIDE SEQUENCE [LARGE SCALE GENOMIC DNA]</scope>
    <source>
        <strain evidence="1 2">DT85</strain>
    </source>
</reference>
<dbReference type="RefSeq" id="WP_276233725.1">
    <property type="nucleotide sequence ID" value="NZ_CP119802.1"/>
</dbReference>
<dbReference type="AlphaFoldDB" id="A0ABD5ZQU3"/>
<accession>A0ABD5ZQU3</accession>
<dbReference type="PROSITE" id="PS51257">
    <property type="entry name" value="PROKAR_LIPOPROTEIN"/>
    <property type="match status" value="1"/>
</dbReference>
<dbReference type="InterPro" id="IPR006311">
    <property type="entry name" value="TAT_signal"/>
</dbReference>
<sequence length="308" mass="33464">MAPTRRRALHALGAGTVAALAGCNGPLDGTAPTEREYTLDLNRIDAPLAEHVLFEPSTGDLFGDPQRAALDTLYAEGSVTTAGWEPLPDGGYVENDGLYYELATAVVDRRETERTVVTATDVPEGDVPEDALDPESLPRPSRRVALILHSGARSGYDPRTTGLRRDGRYVLRLPAELDDPIAGELDGRVVVLAPDGPWAIRLDIGTERVTEPVYRTALLPVADDEAAFREVARADRVDTYLPEYDLAAASREVLDEATARGEYVETAPLSEAYRALLDTLLLADDTENGLLLETDEALFRYGLYVNEA</sequence>
<evidence type="ECO:0000313" key="2">
    <source>
        <dbReference type="Proteomes" id="UP001596398"/>
    </source>
</evidence>
<evidence type="ECO:0000313" key="1">
    <source>
        <dbReference type="EMBL" id="MFC7235588.1"/>
    </source>
</evidence>
<keyword evidence="2" id="KW-1185">Reference proteome</keyword>
<name>A0ABD5ZQU3_9EURY</name>
<dbReference type="GeneID" id="79267284"/>
<dbReference type="Proteomes" id="UP001596398">
    <property type="component" value="Unassembled WGS sequence"/>
</dbReference>
<dbReference type="PROSITE" id="PS51318">
    <property type="entry name" value="TAT"/>
    <property type="match status" value="1"/>
</dbReference>
<gene>
    <name evidence="1" type="ORF">ACFQJ4_09710</name>
</gene>
<organism evidence="1 2">
    <name type="scientific">Halosegnis marinus</name>
    <dbReference type="NCBI Taxonomy" id="3034023"/>
    <lineage>
        <taxon>Archaea</taxon>
        <taxon>Methanobacteriati</taxon>
        <taxon>Methanobacteriota</taxon>
        <taxon>Stenosarchaea group</taxon>
        <taxon>Halobacteria</taxon>
        <taxon>Halobacteriales</taxon>
        <taxon>Natronomonadaceae</taxon>
        <taxon>Halosegnis</taxon>
    </lineage>
</organism>
<dbReference type="EMBL" id="JBHTAP010000001">
    <property type="protein sequence ID" value="MFC7235588.1"/>
    <property type="molecule type" value="Genomic_DNA"/>
</dbReference>
<proteinExistence type="predicted"/>
<protein>
    <submittedName>
        <fullName evidence="1">Uncharacterized protein</fullName>
    </submittedName>
</protein>